<protein>
    <submittedName>
        <fullName evidence="1">Uncharacterized protein</fullName>
    </submittedName>
</protein>
<keyword evidence="2" id="KW-1185">Reference proteome</keyword>
<dbReference type="EMBL" id="GL734624">
    <property type="protein sequence ID" value="EFX61416.1"/>
    <property type="molecule type" value="Genomic_DNA"/>
</dbReference>
<dbReference type="AlphaFoldDB" id="E9I3L4"/>
<sequence>MASVSSGGSIPDDNFSNDSIDFVLQDVQTENDADDFRSLMDEIGIVEGDHDEPNENLKSKV</sequence>
<proteinExistence type="predicted"/>
<dbReference type="HOGENOM" id="CLU_2924937_0_0_1"/>
<organism evidence="1 2">
    <name type="scientific">Daphnia pulex</name>
    <name type="common">Water flea</name>
    <dbReference type="NCBI Taxonomy" id="6669"/>
    <lineage>
        <taxon>Eukaryota</taxon>
        <taxon>Metazoa</taxon>
        <taxon>Ecdysozoa</taxon>
        <taxon>Arthropoda</taxon>
        <taxon>Crustacea</taxon>
        <taxon>Branchiopoda</taxon>
        <taxon>Diplostraca</taxon>
        <taxon>Cladocera</taxon>
        <taxon>Anomopoda</taxon>
        <taxon>Daphniidae</taxon>
        <taxon>Daphnia</taxon>
    </lineage>
</organism>
<reference evidence="1 2" key="1">
    <citation type="journal article" date="2011" name="Science">
        <title>The ecoresponsive genome of Daphnia pulex.</title>
        <authorList>
            <person name="Colbourne J.K."/>
            <person name="Pfrender M.E."/>
            <person name="Gilbert D."/>
            <person name="Thomas W.K."/>
            <person name="Tucker A."/>
            <person name="Oakley T.H."/>
            <person name="Tokishita S."/>
            <person name="Aerts A."/>
            <person name="Arnold G.J."/>
            <person name="Basu M.K."/>
            <person name="Bauer D.J."/>
            <person name="Caceres C.E."/>
            <person name="Carmel L."/>
            <person name="Casola C."/>
            <person name="Choi J.H."/>
            <person name="Detter J.C."/>
            <person name="Dong Q."/>
            <person name="Dusheyko S."/>
            <person name="Eads B.D."/>
            <person name="Frohlich T."/>
            <person name="Geiler-Samerotte K.A."/>
            <person name="Gerlach D."/>
            <person name="Hatcher P."/>
            <person name="Jogdeo S."/>
            <person name="Krijgsveld J."/>
            <person name="Kriventseva E.V."/>
            <person name="Kultz D."/>
            <person name="Laforsch C."/>
            <person name="Lindquist E."/>
            <person name="Lopez J."/>
            <person name="Manak J.R."/>
            <person name="Muller J."/>
            <person name="Pangilinan J."/>
            <person name="Patwardhan R.P."/>
            <person name="Pitluck S."/>
            <person name="Pritham E.J."/>
            <person name="Rechtsteiner A."/>
            <person name="Rho M."/>
            <person name="Rogozin I.B."/>
            <person name="Sakarya O."/>
            <person name="Salamov A."/>
            <person name="Schaack S."/>
            <person name="Shapiro H."/>
            <person name="Shiga Y."/>
            <person name="Skalitzky C."/>
            <person name="Smith Z."/>
            <person name="Souvorov A."/>
            <person name="Sung W."/>
            <person name="Tang Z."/>
            <person name="Tsuchiya D."/>
            <person name="Tu H."/>
            <person name="Vos H."/>
            <person name="Wang M."/>
            <person name="Wolf Y.I."/>
            <person name="Yamagata H."/>
            <person name="Yamada T."/>
            <person name="Ye Y."/>
            <person name="Shaw J.R."/>
            <person name="Andrews J."/>
            <person name="Crease T.J."/>
            <person name="Tang H."/>
            <person name="Lucas S.M."/>
            <person name="Robertson H.M."/>
            <person name="Bork P."/>
            <person name="Koonin E.V."/>
            <person name="Zdobnov E.M."/>
            <person name="Grigoriev I.V."/>
            <person name="Lynch M."/>
            <person name="Boore J.L."/>
        </authorList>
    </citation>
    <scope>NUCLEOTIDE SEQUENCE [LARGE SCALE GENOMIC DNA]</scope>
</reference>
<evidence type="ECO:0000313" key="2">
    <source>
        <dbReference type="Proteomes" id="UP000000305"/>
    </source>
</evidence>
<dbReference type="Proteomes" id="UP000000305">
    <property type="component" value="Unassembled WGS sequence"/>
</dbReference>
<dbReference type="InParanoid" id="E9I3L4"/>
<dbReference type="OrthoDB" id="117690at2759"/>
<accession>E9I3L4</accession>
<name>E9I3L4_DAPPU</name>
<dbReference type="KEGG" id="dpx:DAPPUDRAFT_339698"/>
<evidence type="ECO:0000313" key="1">
    <source>
        <dbReference type="EMBL" id="EFX61416.1"/>
    </source>
</evidence>
<gene>
    <name evidence="1" type="ORF">DAPPUDRAFT_339698</name>
</gene>